<evidence type="ECO:0000256" key="3">
    <source>
        <dbReference type="ARBA" id="ARBA00023125"/>
    </source>
</evidence>
<dbReference type="Pfam" id="PF03466">
    <property type="entry name" value="LysR_substrate"/>
    <property type="match status" value="1"/>
</dbReference>
<reference evidence="7" key="1">
    <citation type="journal article" date="2019" name="Int. J. Syst. Evol. Microbiol.">
        <title>The Global Catalogue of Microorganisms (GCM) 10K type strain sequencing project: providing services to taxonomists for standard genome sequencing and annotation.</title>
        <authorList>
            <consortium name="The Broad Institute Genomics Platform"/>
            <consortium name="The Broad Institute Genome Sequencing Center for Infectious Disease"/>
            <person name="Wu L."/>
            <person name="Ma J."/>
        </authorList>
    </citation>
    <scope>NUCLEOTIDE SEQUENCE [LARGE SCALE GENOMIC DNA]</scope>
    <source>
        <strain evidence="7">JCM 18532</strain>
    </source>
</reference>
<organism evidence="6 7">
    <name type="scientific">Nocardioides endophyticus</name>
    <dbReference type="NCBI Taxonomy" id="1353775"/>
    <lineage>
        <taxon>Bacteria</taxon>
        <taxon>Bacillati</taxon>
        <taxon>Actinomycetota</taxon>
        <taxon>Actinomycetes</taxon>
        <taxon>Propionibacteriales</taxon>
        <taxon>Nocardioidaceae</taxon>
        <taxon>Nocardioides</taxon>
    </lineage>
</organism>
<dbReference type="InterPro" id="IPR036390">
    <property type="entry name" value="WH_DNA-bd_sf"/>
</dbReference>
<dbReference type="SUPFAM" id="SSF46785">
    <property type="entry name" value="Winged helix' DNA-binding domain"/>
    <property type="match status" value="1"/>
</dbReference>
<proteinExistence type="inferred from homology"/>
<dbReference type="Pfam" id="PF00126">
    <property type="entry name" value="HTH_1"/>
    <property type="match status" value="1"/>
</dbReference>
<accession>A0ABP8YIN7</accession>
<dbReference type="PANTHER" id="PTHR30126">
    <property type="entry name" value="HTH-TYPE TRANSCRIPTIONAL REGULATOR"/>
    <property type="match status" value="1"/>
</dbReference>
<sequence>MDRVEHRQLVYAVAISDHGSFTRAAAECFVVQSALSQQIRKLEDELGIRIFDRHPRSVSLTPDGEALLPAIREAVGAFEQVRTTAQELSGAVRGRVTLGLMAVPPATVQVAGLVADFHRAHPGVDVTISSGHSMQLREQVRRGELDCAVVGVPSGPESEGLRYRASLVEDLCLVVPQGHQLAGRPQVAADQLVDQRFVDFPTDYALRQELDRLLTFERRIAFEVTRVEQVVQFVERGLAIGVLPRSVVASWSREVALVPVAIEGNPTRRVALVLPAARTGTAAARAFAEAAARSMPG</sequence>
<dbReference type="Gene3D" id="1.10.10.10">
    <property type="entry name" value="Winged helix-like DNA-binding domain superfamily/Winged helix DNA-binding domain"/>
    <property type="match status" value="1"/>
</dbReference>
<dbReference type="Proteomes" id="UP001499882">
    <property type="component" value="Unassembled WGS sequence"/>
</dbReference>
<keyword evidence="4" id="KW-0804">Transcription</keyword>
<evidence type="ECO:0000313" key="6">
    <source>
        <dbReference type="EMBL" id="GAA4727987.1"/>
    </source>
</evidence>
<keyword evidence="2" id="KW-0805">Transcription regulation</keyword>
<name>A0ABP8YIN7_9ACTN</name>
<dbReference type="SUPFAM" id="SSF53850">
    <property type="entry name" value="Periplasmic binding protein-like II"/>
    <property type="match status" value="1"/>
</dbReference>
<evidence type="ECO:0000259" key="5">
    <source>
        <dbReference type="PROSITE" id="PS50931"/>
    </source>
</evidence>
<keyword evidence="3" id="KW-0238">DNA-binding</keyword>
<comment type="similarity">
    <text evidence="1">Belongs to the LysR transcriptional regulatory family.</text>
</comment>
<dbReference type="EMBL" id="BAABKN010000005">
    <property type="protein sequence ID" value="GAA4727987.1"/>
    <property type="molecule type" value="Genomic_DNA"/>
</dbReference>
<comment type="caution">
    <text evidence="6">The sequence shown here is derived from an EMBL/GenBank/DDBJ whole genome shotgun (WGS) entry which is preliminary data.</text>
</comment>
<evidence type="ECO:0000256" key="1">
    <source>
        <dbReference type="ARBA" id="ARBA00009437"/>
    </source>
</evidence>
<protein>
    <submittedName>
        <fullName evidence="6">LysR substrate-binding domain-containing protein</fullName>
    </submittedName>
</protein>
<dbReference type="PRINTS" id="PR00039">
    <property type="entry name" value="HTHLYSR"/>
</dbReference>
<dbReference type="InterPro" id="IPR005119">
    <property type="entry name" value="LysR_subst-bd"/>
</dbReference>
<dbReference type="InterPro" id="IPR036388">
    <property type="entry name" value="WH-like_DNA-bd_sf"/>
</dbReference>
<evidence type="ECO:0000313" key="7">
    <source>
        <dbReference type="Proteomes" id="UP001499882"/>
    </source>
</evidence>
<evidence type="ECO:0000256" key="4">
    <source>
        <dbReference type="ARBA" id="ARBA00023163"/>
    </source>
</evidence>
<evidence type="ECO:0000256" key="2">
    <source>
        <dbReference type="ARBA" id="ARBA00023015"/>
    </source>
</evidence>
<dbReference type="InterPro" id="IPR000847">
    <property type="entry name" value="LysR_HTH_N"/>
</dbReference>
<keyword evidence="7" id="KW-1185">Reference proteome</keyword>
<feature type="domain" description="HTH lysR-type" evidence="5">
    <location>
        <begin position="4"/>
        <end position="61"/>
    </location>
</feature>
<dbReference type="PROSITE" id="PS50931">
    <property type="entry name" value="HTH_LYSR"/>
    <property type="match status" value="1"/>
</dbReference>
<gene>
    <name evidence="6" type="ORF">GCM10023350_08860</name>
</gene>
<dbReference type="PANTHER" id="PTHR30126:SF40">
    <property type="entry name" value="HTH-TYPE TRANSCRIPTIONAL REGULATOR GLTR"/>
    <property type="match status" value="1"/>
</dbReference>
<dbReference type="Gene3D" id="3.40.190.290">
    <property type="match status" value="1"/>
</dbReference>